<dbReference type="EMBL" id="CP036291">
    <property type="protein sequence ID" value="QDU87613.1"/>
    <property type="molecule type" value="Genomic_DNA"/>
</dbReference>
<evidence type="ECO:0000313" key="4">
    <source>
        <dbReference type="Proteomes" id="UP000317429"/>
    </source>
</evidence>
<dbReference type="Gene3D" id="3.50.50.60">
    <property type="entry name" value="FAD/NAD(P)-binding domain"/>
    <property type="match status" value="1"/>
</dbReference>
<sequence>MLAAEPLAPSTHGRPPPMPSTPPAPAAPLDCVVVGASFAGLACATVLARAGLRVRVVERKADPGDGLHTTGIIVKDAVEQVALLDALPPQLTRRVPGVRLYAPNMRHVDLDAPGYYFLTTDTPGVIRWLAEQARTAGAEVVCQTPFTGAQRVQSGFELAGIGQTRFLVGADGPNSNVARALGLGQNRRFLFGMEYEVAGATIDAPDRLHCLLDRRLAPGYIGWMVPGVDVLQVGLARRMRPDQQAIRPVMDAFLQKLAPVCDLRPLIDDASNPPGIRAGLIPCGGVVRPVATERALLVGDAAGMVSPVTAGGIHTALKHGLAAGHAIADFLTGKREDPSRWFVDSYPKFRSKRLLRWLFDHFQSDTAFNLLLATAPMRAAASRVYFHRKGVFNPPARGTKPT</sequence>
<accession>A0A518D828</accession>
<name>A0A518D828_9BACT</name>
<organism evidence="3 4">
    <name type="scientific">Pirellulimonas nuda</name>
    <dbReference type="NCBI Taxonomy" id="2528009"/>
    <lineage>
        <taxon>Bacteria</taxon>
        <taxon>Pseudomonadati</taxon>
        <taxon>Planctomycetota</taxon>
        <taxon>Planctomycetia</taxon>
        <taxon>Pirellulales</taxon>
        <taxon>Lacipirellulaceae</taxon>
        <taxon>Pirellulimonas</taxon>
    </lineage>
</organism>
<feature type="region of interest" description="Disordered" evidence="1">
    <location>
        <begin position="1"/>
        <end position="22"/>
    </location>
</feature>
<dbReference type="InterPro" id="IPR002938">
    <property type="entry name" value="FAD-bd"/>
</dbReference>
<dbReference type="EC" id="1.-.-.-" evidence="3"/>
<dbReference type="Proteomes" id="UP000317429">
    <property type="component" value="Chromosome"/>
</dbReference>
<dbReference type="PANTHER" id="PTHR42685">
    <property type="entry name" value="GERANYLGERANYL DIPHOSPHATE REDUCTASE"/>
    <property type="match status" value="1"/>
</dbReference>
<gene>
    <name evidence="3" type="ORF">Pla175_09780</name>
</gene>
<dbReference type="AlphaFoldDB" id="A0A518D828"/>
<evidence type="ECO:0000256" key="1">
    <source>
        <dbReference type="SAM" id="MobiDB-lite"/>
    </source>
</evidence>
<dbReference type="GO" id="GO:0016491">
    <property type="term" value="F:oxidoreductase activity"/>
    <property type="evidence" value="ECO:0007669"/>
    <property type="project" value="UniProtKB-KW"/>
</dbReference>
<keyword evidence="4" id="KW-1185">Reference proteome</keyword>
<dbReference type="PANTHER" id="PTHR42685:SF22">
    <property type="entry name" value="CONDITIONED MEDIUM FACTOR RECEPTOR 1"/>
    <property type="match status" value="1"/>
</dbReference>
<dbReference type="SUPFAM" id="SSF51905">
    <property type="entry name" value="FAD/NAD(P)-binding domain"/>
    <property type="match status" value="1"/>
</dbReference>
<evidence type="ECO:0000259" key="2">
    <source>
        <dbReference type="Pfam" id="PF01494"/>
    </source>
</evidence>
<feature type="domain" description="FAD-binding" evidence="2">
    <location>
        <begin position="30"/>
        <end position="351"/>
    </location>
</feature>
<protein>
    <submittedName>
        <fullName evidence="3">Oxidoreductase</fullName>
        <ecNumber evidence="3">1.-.-.-</ecNumber>
    </submittedName>
</protein>
<dbReference type="KEGG" id="pnd:Pla175_09780"/>
<dbReference type="InterPro" id="IPR050407">
    <property type="entry name" value="Geranylgeranyl_reductase"/>
</dbReference>
<dbReference type="GO" id="GO:0071949">
    <property type="term" value="F:FAD binding"/>
    <property type="evidence" value="ECO:0007669"/>
    <property type="project" value="InterPro"/>
</dbReference>
<dbReference type="PRINTS" id="PR00420">
    <property type="entry name" value="RNGMNOXGNASE"/>
</dbReference>
<dbReference type="Pfam" id="PF01494">
    <property type="entry name" value="FAD_binding_3"/>
    <property type="match status" value="1"/>
</dbReference>
<reference evidence="3 4" key="1">
    <citation type="submission" date="2019-02" db="EMBL/GenBank/DDBJ databases">
        <title>Deep-cultivation of Planctomycetes and their phenomic and genomic characterization uncovers novel biology.</title>
        <authorList>
            <person name="Wiegand S."/>
            <person name="Jogler M."/>
            <person name="Boedeker C."/>
            <person name="Pinto D."/>
            <person name="Vollmers J."/>
            <person name="Rivas-Marin E."/>
            <person name="Kohn T."/>
            <person name="Peeters S.H."/>
            <person name="Heuer A."/>
            <person name="Rast P."/>
            <person name="Oberbeckmann S."/>
            <person name="Bunk B."/>
            <person name="Jeske O."/>
            <person name="Meyerdierks A."/>
            <person name="Storesund J.E."/>
            <person name="Kallscheuer N."/>
            <person name="Luecker S."/>
            <person name="Lage O.M."/>
            <person name="Pohl T."/>
            <person name="Merkel B.J."/>
            <person name="Hornburger P."/>
            <person name="Mueller R.-W."/>
            <person name="Bruemmer F."/>
            <person name="Labrenz M."/>
            <person name="Spormann A.M."/>
            <person name="Op den Camp H."/>
            <person name="Overmann J."/>
            <person name="Amann R."/>
            <person name="Jetten M.S.M."/>
            <person name="Mascher T."/>
            <person name="Medema M.H."/>
            <person name="Devos D.P."/>
            <person name="Kaster A.-K."/>
            <person name="Ovreas L."/>
            <person name="Rohde M."/>
            <person name="Galperin M.Y."/>
            <person name="Jogler C."/>
        </authorList>
    </citation>
    <scope>NUCLEOTIDE SEQUENCE [LARGE SCALE GENOMIC DNA]</scope>
    <source>
        <strain evidence="3 4">Pla175</strain>
    </source>
</reference>
<keyword evidence="3" id="KW-0560">Oxidoreductase</keyword>
<proteinExistence type="predicted"/>
<evidence type="ECO:0000313" key="3">
    <source>
        <dbReference type="EMBL" id="QDU87613.1"/>
    </source>
</evidence>
<dbReference type="InterPro" id="IPR036188">
    <property type="entry name" value="FAD/NAD-bd_sf"/>
</dbReference>